<evidence type="ECO:0000256" key="1">
    <source>
        <dbReference type="SAM" id="MobiDB-lite"/>
    </source>
</evidence>
<dbReference type="Proteomes" id="UP001500752">
    <property type="component" value="Unassembled WGS sequence"/>
</dbReference>
<name>A0ABP7C7E5_9MICC</name>
<protein>
    <submittedName>
        <fullName evidence="2">Uncharacterized protein</fullName>
    </submittedName>
</protein>
<feature type="compositionally biased region" description="Basic residues" evidence="1">
    <location>
        <begin position="1"/>
        <end position="21"/>
    </location>
</feature>
<evidence type="ECO:0000313" key="3">
    <source>
        <dbReference type="Proteomes" id="UP001500752"/>
    </source>
</evidence>
<accession>A0ABP7C7E5</accession>
<dbReference type="EMBL" id="BAABEO010000011">
    <property type="protein sequence ID" value="GAA3680841.1"/>
    <property type="molecule type" value="Genomic_DNA"/>
</dbReference>
<comment type="caution">
    <text evidence="2">The sequence shown here is derived from an EMBL/GenBank/DDBJ whole genome shotgun (WGS) entry which is preliminary data.</text>
</comment>
<keyword evidence="3" id="KW-1185">Reference proteome</keyword>
<feature type="compositionally biased region" description="Polar residues" evidence="1">
    <location>
        <begin position="64"/>
        <end position="74"/>
    </location>
</feature>
<evidence type="ECO:0000313" key="2">
    <source>
        <dbReference type="EMBL" id="GAA3680841.1"/>
    </source>
</evidence>
<sequence length="74" mass="8498">MPANHARHGLRRFRLNRRPGWRAHPPVLRPRRDGSPCTAARSGPDKARRRHRRISPYGRIPSYKAQQSPLSALA</sequence>
<organism evidence="2 3">
    <name type="scientific">Arthrobacter ginkgonis</name>
    <dbReference type="NCBI Taxonomy" id="1630594"/>
    <lineage>
        <taxon>Bacteria</taxon>
        <taxon>Bacillati</taxon>
        <taxon>Actinomycetota</taxon>
        <taxon>Actinomycetes</taxon>
        <taxon>Micrococcales</taxon>
        <taxon>Micrococcaceae</taxon>
        <taxon>Arthrobacter</taxon>
    </lineage>
</organism>
<proteinExistence type="predicted"/>
<feature type="region of interest" description="Disordered" evidence="1">
    <location>
        <begin position="1"/>
        <end position="74"/>
    </location>
</feature>
<gene>
    <name evidence="2" type="ORF">GCM10023081_18720</name>
</gene>
<reference evidence="3" key="1">
    <citation type="journal article" date="2019" name="Int. J. Syst. Evol. Microbiol.">
        <title>The Global Catalogue of Microorganisms (GCM) 10K type strain sequencing project: providing services to taxonomists for standard genome sequencing and annotation.</title>
        <authorList>
            <consortium name="The Broad Institute Genomics Platform"/>
            <consortium name="The Broad Institute Genome Sequencing Center for Infectious Disease"/>
            <person name="Wu L."/>
            <person name="Ma J."/>
        </authorList>
    </citation>
    <scope>NUCLEOTIDE SEQUENCE [LARGE SCALE GENOMIC DNA]</scope>
    <source>
        <strain evidence="3">JCM 30742</strain>
    </source>
</reference>